<evidence type="ECO:0000313" key="1">
    <source>
        <dbReference type="EMBL" id="KAK7682000.1"/>
    </source>
</evidence>
<keyword evidence="2" id="KW-1185">Reference proteome</keyword>
<dbReference type="AlphaFoldDB" id="A0AAW0FZ06"/>
<name>A0AAW0FZ06_9APHY</name>
<dbReference type="SUPFAM" id="SSF50370">
    <property type="entry name" value="Ricin B-like lectins"/>
    <property type="match status" value="1"/>
</dbReference>
<protein>
    <submittedName>
        <fullName evidence="1">Uncharacterized protein</fullName>
    </submittedName>
</protein>
<evidence type="ECO:0000313" key="2">
    <source>
        <dbReference type="Proteomes" id="UP001385951"/>
    </source>
</evidence>
<reference evidence="1 2" key="1">
    <citation type="submission" date="2022-09" db="EMBL/GenBank/DDBJ databases">
        <authorList>
            <person name="Palmer J.M."/>
        </authorList>
    </citation>
    <scope>NUCLEOTIDE SEQUENCE [LARGE SCALE GENOMIC DNA]</scope>
    <source>
        <strain evidence="1 2">DSM 7382</strain>
    </source>
</reference>
<gene>
    <name evidence="1" type="ORF">QCA50_014964</name>
</gene>
<dbReference type="EMBL" id="JASBNA010000038">
    <property type="protein sequence ID" value="KAK7682000.1"/>
    <property type="molecule type" value="Genomic_DNA"/>
</dbReference>
<organism evidence="1 2">
    <name type="scientific">Cerrena zonata</name>
    <dbReference type="NCBI Taxonomy" id="2478898"/>
    <lineage>
        <taxon>Eukaryota</taxon>
        <taxon>Fungi</taxon>
        <taxon>Dikarya</taxon>
        <taxon>Basidiomycota</taxon>
        <taxon>Agaricomycotina</taxon>
        <taxon>Agaricomycetes</taxon>
        <taxon>Polyporales</taxon>
        <taxon>Cerrenaceae</taxon>
        <taxon>Cerrena</taxon>
    </lineage>
</organism>
<comment type="caution">
    <text evidence="1">The sequence shown here is derived from an EMBL/GenBank/DDBJ whole genome shotgun (WGS) entry which is preliminary data.</text>
</comment>
<dbReference type="Gene3D" id="2.80.10.50">
    <property type="match status" value="1"/>
</dbReference>
<sequence length="150" mass="17738">MSWLPYIPSDGEYRIKVYNSKQFVEYDPSSGTWLKLVEEFKQHSDKQQFRFTYQGRGSCYKINTCFDDSGLCKFQNKDTYWGYGYTRGGNSDSDVWVIESKQSEYAKVYKEGNTDPWDCESDDKCVHFYRDFSDRSNQKYVFQRVGGPND</sequence>
<dbReference type="InterPro" id="IPR035992">
    <property type="entry name" value="Ricin_B-like_lectins"/>
</dbReference>
<dbReference type="Proteomes" id="UP001385951">
    <property type="component" value="Unassembled WGS sequence"/>
</dbReference>
<proteinExistence type="predicted"/>
<accession>A0AAW0FZ06</accession>